<protein>
    <recommendedName>
        <fullName evidence="1">thioredoxin-dependent peroxiredoxin</fullName>
        <ecNumber evidence="1">1.11.1.24</ecNumber>
    </recommendedName>
</protein>
<gene>
    <name evidence="9" type="ORF">CVIRNUC_001453</name>
</gene>
<dbReference type="EMBL" id="CAUYUE010000002">
    <property type="protein sequence ID" value="CAK0743228.1"/>
    <property type="molecule type" value="Genomic_DNA"/>
</dbReference>
<evidence type="ECO:0000256" key="5">
    <source>
        <dbReference type="ARBA" id="ARBA00023284"/>
    </source>
</evidence>
<sequence length="250" mass="27509">MCNVPSGAEAYAKLYESVSSDGVLRLGNVVPDFKAETTMGPMHWHEWIKDSWAILFSHPADFTPVCTTEIGRLALKYKELTAKGVKIATLSADPVDSHSKWLNDVVAHCENGVTIDFPIIADPSREVAVKYGMLDPSLKDKEGLPLTIRAVFIVGPDKKLKLSLNYPASVGRNMDEIVRCVDALQLSAKYSVATPANWPLNHESIDKKGWAFLLPTVTPEDAAKHFPGHHSCKVPSGVDYLRLTDVKDLK</sequence>
<dbReference type="Gene3D" id="3.40.30.10">
    <property type="entry name" value="Glutaredoxin"/>
    <property type="match status" value="1"/>
</dbReference>
<comment type="similarity">
    <text evidence="6">Belongs to the peroxiredoxin family. Prx6 subfamily.</text>
</comment>
<dbReference type="Proteomes" id="UP001314263">
    <property type="component" value="Unassembled WGS sequence"/>
</dbReference>
<keyword evidence="10" id="KW-1185">Reference proteome</keyword>
<keyword evidence="2" id="KW-0575">Peroxidase</keyword>
<dbReference type="InterPro" id="IPR019479">
    <property type="entry name" value="Peroxiredoxin_C"/>
</dbReference>
<evidence type="ECO:0000259" key="8">
    <source>
        <dbReference type="PROSITE" id="PS51352"/>
    </source>
</evidence>
<dbReference type="SUPFAM" id="SSF52833">
    <property type="entry name" value="Thioredoxin-like"/>
    <property type="match status" value="1"/>
</dbReference>
<dbReference type="CDD" id="cd03016">
    <property type="entry name" value="PRX_1cys"/>
    <property type="match status" value="1"/>
</dbReference>
<dbReference type="InterPro" id="IPR000866">
    <property type="entry name" value="AhpC/TSA"/>
</dbReference>
<dbReference type="AlphaFoldDB" id="A0AAV1HU25"/>
<evidence type="ECO:0000256" key="2">
    <source>
        <dbReference type="ARBA" id="ARBA00022559"/>
    </source>
</evidence>
<dbReference type="PANTHER" id="PTHR43503">
    <property type="entry name" value="MCG48959-RELATED"/>
    <property type="match status" value="1"/>
</dbReference>
<keyword evidence="5" id="KW-0676">Redox-active center</keyword>
<dbReference type="InterPro" id="IPR036249">
    <property type="entry name" value="Thioredoxin-like_sf"/>
</dbReference>
<dbReference type="PROSITE" id="PS51352">
    <property type="entry name" value="THIOREDOXIN_2"/>
    <property type="match status" value="1"/>
</dbReference>
<feature type="domain" description="Thioredoxin" evidence="8">
    <location>
        <begin position="24"/>
        <end position="186"/>
    </location>
</feature>
<evidence type="ECO:0000256" key="3">
    <source>
        <dbReference type="ARBA" id="ARBA00022862"/>
    </source>
</evidence>
<evidence type="ECO:0000256" key="4">
    <source>
        <dbReference type="ARBA" id="ARBA00023002"/>
    </source>
</evidence>
<evidence type="ECO:0000313" key="10">
    <source>
        <dbReference type="Proteomes" id="UP001314263"/>
    </source>
</evidence>
<dbReference type="GO" id="GO:0045454">
    <property type="term" value="P:cell redox homeostasis"/>
    <property type="evidence" value="ECO:0007669"/>
    <property type="project" value="TreeGrafter"/>
</dbReference>
<dbReference type="Pfam" id="PF10417">
    <property type="entry name" value="1-cysPrx_C"/>
    <property type="match status" value="1"/>
</dbReference>
<keyword evidence="3" id="KW-0049">Antioxidant</keyword>
<evidence type="ECO:0000256" key="7">
    <source>
        <dbReference type="ARBA" id="ARBA00049091"/>
    </source>
</evidence>
<comment type="catalytic activity">
    <reaction evidence="7">
        <text>a hydroperoxide + [thioredoxin]-dithiol = an alcohol + [thioredoxin]-disulfide + H2O</text>
        <dbReference type="Rhea" id="RHEA:62620"/>
        <dbReference type="Rhea" id="RHEA-COMP:10698"/>
        <dbReference type="Rhea" id="RHEA-COMP:10700"/>
        <dbReference type="ChEBI" id="CHEBI:15377"/>
        <dbReference type="ChEBI" id="CHEBI:29950"/>
        <dbReference type="ChEBI" id="CHEBI:30879"/>
        <dbReference type="ChEBI" id="CHEBI:35924"/>
        <dbReference type="ChEBI" id="CHEBI:50058"/>
        <dbReference type="EC" id="1.11.1.24"/>
    </reaction>
</comment>
<dbReference type="GO" id="GO:0005829">
    <property type="term" value="C:cytosol"/>
    <property type="evidence" value="ECO:0007669"/>
    <property type="project" value="TreeGrafter"/>
</dbReference>
<keyword evidence="4" id="KW-0560">Oxidoreductase</keyword>
<name>A0AAV1HU25_9CHLO</name>
<organism evidence="9 10">
    <name type="scientific">Coccomyxa viridis</name>
    <dbReference type="NCBI Taxonomy" id="1274662"/>
    <lineage>
        <taxon>Eukaryota</taxon>
        <taxon>Viridiplantae</taxon>
        <taxon>Chlorophyta</taxon>
        <taxon>core chlorophytes</taxon>
        <taxon>Trebouxiophyceae</taxon>
        <taxon>Trebouxiophyceae incertae sedis</taxon>
        <taxon>Coccomyxaceae</taxon>
        <taxon>Coccomyxa</taxon>
    </lineage>
</organism>
<accession>A0AAV1HU25</accession>
<evidence type="ECO:0000256" key="1">
    <source>
        <dbReference type="ARBA" id="ARBA00013017"/>
    </source>
</evidence>
<dbReference type="Gene3D" id="3.30.1020.10">
    <property type="entry name" value="Antioxidant, Horf6, Chain A, domain2"/>
    <property type="match status" value="1"/>
</dbReference>
<dbReference type="InterPro" id="IPR045020">
    <property type="entry name" value="PRX_1cys"/>
</dbReference>
<dbReference type="EC" id="1.11.1.24" evidence="1"/>
<dbReference type="InterPro" id="IPR013766">
    <property type="entry name" value="Thioredoxin_domain"/>
</dbReference>
<evidence type="ECO:0000313" key="9">
    <source>
        <dbReference type="EMBL" id="CAK0743228.1"/>
    </source>
</evidence>
<proteinExistence type="inferred from homology"/>
<dbReference type="GO" id="GO:0005739">
    <property type="term" value="C:mitochondrion"/>
    <property type="evidence" value="ECO:0007669"/>
    <property type="project" value="TreeGrafter"/>
</dbReference>
<dbReference type="Pfam" id="PF00578">
    <property type="entry name" value="AhpC-TSA"/>
    <property type="match status" value="1"/>
</dbReference>
<comment type="caution">
    <text evidence="9">The sequence shown here is derived from an EMBL/GenBank/DDBJ whole genome shotgun (WGS) entry which is preliminary data.</text>
</comment>
<dbReference type="PANTHER" id="PTHR43503:SF12">
    <property type="entry name" value="PEROXIREDOXIN"/>
    <property type="match status" value="1"/>
</dbReference>
<reference evidence="9 10" key="1">
    <citation type="submission" date="2023-10" db="EMBL/GenBank/DDBJ databases">
        <authorList>
            <person name="Maclean D."/>
            <person name="Macfadyen A."/>
        </authorList>
    </citation>
    <scope>NUCLEOTIDE SEQUENCE [LARGE SCALE GENOMIC DNA]</scope>
</reference>
<dbReference type="FunFam" id="3.40.30.10:FF:000011">
    <property type="entry name" value="Peroxiredoxin PRX1"/>
    <property type="match status" value="1"/>
</dbReference>
<dbReference type="GO" id="GO:0140824">
    <property type="term" value="F:thioredoxin-dependent peroxiredoxin activity"/>
    <property type="evidence" value="ECO:0007669"/>
    <property type="project" value="UniProtKB-EC"/>
</dbReference>
<evidence type="ECO:0000256" key="6">
    <source>
        <dbReference type="ARBA" id="ARBA00025719"/>
    </source>
</evidence>